<evidence type="ECO:0000313" key="3">
    <source>
        <dbReference type="Proteomes" id="UP000800036"/>
    </source>
</evidence>
<keyword evidence="3" id="KW-1185">Reference proteome</keyword>
<protein>
    <submittedName>
        <fullName evidence="2">Uncharacterized protein</fullName>
    </submittedName>
</protein>
<dbReference type="AlphaFoldDB" id="A0A6A5VGP7"/>
<name>A0A6A5VGP7_9PLEO</name>
<evidence type="ECO:0000313" key="2">
    <source>
        <dbReference type="EMBL" id="KAF1976341.1"/>
    </source>
</evidence>
<organism evidence="2 3">
    <name type="scientific">Bimuria novae-zelandiae CBS 107.79</name>
    <dbReference type="NCBI Taxonomy" id="1447943"/>
    <lineage>
        <taxon>Eukaryota</taxon>
        <taxon>Fungi</taxon>
        <taxon>Dikarya</taxon>
        <taxon>Ascomycota</taxon>
        <taxon>Pezizomycotina</taxon>
        <taxon>Dothideomycetes</taxon>
        <taxon>Pleosporomycetidae</taxon>
        <taxon>Pleosporales</taxon>
        <taxon>Massarineae</taxon>
        <taxon>Didymosphaeriaceae</taxon>
        <taxon>Bimuria</taxon>
    </lineage>
</organism>
<feature type="compositionally biased region" description="Basic and acidic residues" evidence="1">
    <location>
        <begin position="72"/>
        <end position="83"/>
    </location>
</feature>
<dbReference type="Proteomes" id="UP000800036">
    <property type="component" value="Unassembled WGS sequence"/>
</dbReference>
<dbReference type="EMBL" id="ML976667">
    <property type="protein sequence ID" value="KAF1976341.1"/>
    <property type="molecule type" value="Genomic_DNA"/>
</dbReference>
<feature type="region of interest" description="Disordered" evidence="1">
    <location>
        <begin position="72"/>
        <end position="91"/>
    </location>
</feature>
<evidence type="ECO:0000256" key="1">
    <source>
        <dbReference type="SAM" id="MobiDB-lite"/>
    </source>
</evidence>
<accession>A0A6A5VGP7</accession>
<sequence length="91" mass="9865">MLYEIPAIILSTLSLSSLQTKSFELYFPIVVLDTYSTAKSLFAPPLPCAGVSCGKLMRALLISTTLPSITTRKREGKNAEATERSQSALLV</sequence>
<proteinExistence type="predicted"/>
<gene>
    <name evidence="2" type="ORF">BU23DRAFT_45883</name>
</gene>
<reference evidence="2" key="1">
    <citation type="journal article" date="2020" name="Stud. Mycol.">
        <title>101 Dothideomycetes genomes: a test case for predicting lifestyles and emergence of pathogens.</title>
        <authorList>
            <person name="Haridas S."/>
            <person name="Albert R."/>
            <person name="Binder M."/>
            <person name="Bloem J."/>
            <person name="Labutti K."/>
            <person name="Salamov A."/>
            <person name="Andreopoulos B."/>
            <person name="Baker S."/>
            <person name="Barry K."/>
            <person name="Bills G."/>
            <person name="Bluhm B."/>
            <person name="Cannon C."/>
            <person name="Castanera R."/>
            <person name="Culley D."/>
            <person name="Daum C."/>
            <person name="Ezra D."/>
            <person name="Gonzalez J."/>
            <person name="Henrissat B."/>
            <person name="Kuo A."/>
            <person name="Liang C."/>
            <person name="Lipzen A."/>
            <person name="Lutzoni F."/>
            <person name="Magnuson J."/>
            <person name="Mondo S."/>
            <person name="Nolan M."/>
            <person name="Ohm R."/>
            <person name="Pangilinan J."/>
            <person name="Park H.-J."/>
            <person name="Ramirez L."/>
            <person name="Alfaro M."/>
            <person name="Sun H."/>
            <person name="Tritt A."/>
            <person name="Yoshinaga Y."/>
            <person name="Zwiers L.-H."/>
            <person name="Turgeon B."/>
            <person name="Goodwin S."/>
            <person name="Spatafora J."/>
            <person name="Crous P."/>
            <person name="Grigoriev I."/>
        </authorList>
    </citation>
    <scope>NUCLEOTIDE SEQUENCE</scope>
    <source>
        <strain evidence="2">CBS 107.79</strain>
    </source>
</reference>